<evidence type="ECO:0000256" key="1">
    <source>
        <dbReference type="SAM" id="MobiDB-lite"/>
    </source>
</evidence>
<protein>
    <submittedName>
        <fullName evidence="2">Uncharacterized protein</fullName>
    </submittedName>
</protein>
<evidence type="ECO:0000313" key="2">
    <source>
        <dbReference type="EMBL" id="PRQ48360.1"/>
    </source>
</evidence>
<sequence length="56" mass="6300">MRSQWKSSAPIQIGLETVAFDYLRSRIRQISVSKYLPTPVGGDTSSTSNQRLSTQR</sequence>
<keyword evidence="3" id="KW-1185">Reference proteome</keyword>
<feature type="compositionally biased region" description="Polar residues" evidence="1">
    <location>
        <begin position="43"/>
        <end position="56"/>
    </location>
</feature>
<feature type="region of interest" description="Disordered" evidence="1">
    <location>
        <begin position="35"/>
        <end position="56"/>
    </location>
</feature>
<dbReference type="AlphaFoldDB" id="A0A2P6RPL0"/>
<name>A0A2P6RPL0_ROSCH</name>
<dbReference type="Proteomes" id="UP000238479">
    <property type="component" value="Chromosome 2"/>
</dbReference>
<organism evidence="2 3">
    <name type="scientific">Rosa chinensis</name>
    <name type="common">China rose</name>
    <dbReference type="NCBI Taxonomy" id="74649"/>
    <lineage>
        <taxon>Eukaryota</taxon>
        <taxon>Viridiplantae</taxon>
        <taxon>Streptophyta</taxon>
        <taxon>Embryophyta</taxon>
        <taxon>Tracheophyta</taxon>
        <taxon>Spermatophyta</taxon>
        <taxon>Magnoliopsida</taxon>
        <taxon>eudicotyledons</taxon>
        <taxon>Gunneridae</taxon>
        <taxon>Pentapetalae</taxon>
        <taxon>rosids</taxon>
        <taxon>fabids</taxon>
        <taxon>Rosales</taxon>
        <taxon>Rosaceae</taxon>
        <taxon>Rosoideae</taxon>
        <taxon>Rosoideae incertae sedis</taxon>
        <taxon>Rosa</taxon>
    </lineage>
</organism>
<dbReference type="EMBL" id="PDCK01000040">
    <property type="protein sequence ID" value="PRQ48360.1"/>
    <property type="molecule type" value="Genomic_DNA"/>
</dbReference>
<gene>
    <name evidence="2" type="ORF">RchiOBHm_Chr2g0109821</name>
</gene>
<evidence type="ECO:0000313" key="3">
    <source>
        <dbReference type="Proteomes" id="UP000238479"/>
    </source>
</evidence>
<reference evidence="2 3" key="1">
    <citation type="journal article" date="2018" name="Nat. Genet.">
        <title>The Rosa genome provides new insights in the design of modern roses.</title>
        <authorList>
            <person name="Bendahmane M."/>
        </authorList>
    </citation>
    <scope>NUCLEOTIDE SEQUENCE [LARGE SCALE GENOMIC DNA]</scope>
    <source>
        <strain evidence="3">cv. Old Blush</strain>
    </source>
</reference>
<dbReference type="Gramene" id="PRQ48360">
    <property type="protein sequence ID" value="PRQ48360"/>
    <property type="gene ID" value="RchiOBHm_Chr2g0109821"/>
</dbReference>
<comment type="caution">
    <text evidence="2">The sequence shown here is derived from an EMBL/GenBank/DDBJ whole genome shotgun (WGS) entry which is preliminary data.</text>
</comment>
<accession>A0A2P6RPL0</accession>
<proteinExistence type="predicted"/>